<dbReference type="Proteomes" id="UP001148662">
    <property type="component" value="Unassembled WGS sequence"/>
</dbReference>
<evidence type="ECO:0000313" key="2">
    <source>
        <dbReference type="Proteomes" id="UP001148662"/>
    </source>
</evidence>
<proteinExistence type="predicted"/>
<keyword evidence="2" id="KW-1185">Reference proteome</keyword>
<sequence length="613" mass="67282">MTEWSRRLEARCDEPFDRARRIDSDGRSPLFSFLPPPQPLAVRRVTFLTVAIVPATPPVFLDWRCCPEARCEPPEVIINAGERTDGSLPGLLGSWATLPFFPSQLFLSGWVPLLYGVANTVLQGIFCLGLIWRMNPLEMPHAFCIAQTVLTQIAWACLSGLCASVSLSTAAVALNSCPGFFRTATRLPVTVTLVVVFPAIVLVLQLALLLKLDAVQPVNGMNCDASHPTWVRVLGYAGLTLGLSVPSFVLSLMAAMRLIFKSQQYPLHKSRPSSRVINTQDALTAIPDRRQRQRDSKANSNLNVPFTALNNSSQDISPSPLLLPKAYLPDADALGRAPTVAKHSKYHLPFDVPPAPSAPHSRRSSALSHPPSQARSSPVMNGSLRSQRSNQNSPSPIMFASPSKNGSQNNTVVISVSRASDRRASAEEDKESGPIVQVQADEADDHSDEATTEVMHSMGMPDRGSIAKDQWMYENAGDENMSLYVLSPYPRIRRLASGQPPWLDEPAEPEPPLLLTVIFQLFISSTLILATISSLIDIFSQRHTPSPFGTQHVAQLLAAWAPRILPHPVSTPEDVYSQESSPSFCGSKIPPRLYTVYTPPFFLMYNTGRRWPL</sequence>
<reference evidence="1" key="1">
    <citation type="submission" date="2022-07" db="EMBL/GenBank/DDBJ databases">
        <title>Genome Sequence of Phlebia brevispora.</title>
        <authorList>
            <person name="Buettner E."/>
        </authorList>
    </citation>
    <scope>NUCLEOTIDE SEQUENCE</scope>
    <source>
        <strain evidence="1">MPL23</strain>
    </source>
</reference>
<protein>
    <submittedName>
        <fullName evidence="1">Uncharacterized protein</fullName>
    </submittedName>
</protein>
<dbReference type="EMBL" id="JANHOG010000060">
    <property type="protein sequence ID" value="KAJ3558886.1"/>
    <property type="molecule type" value="Genomic_DNA"/>
</dbReference>
<accession>A0ACC1TDQ0</accession>
<comment type="caution">
    <text evidence="1">The sequence shown here is derived from an EMBL/GenBank/DDBJ whole genome shotgun (WGS) entry which is preliminary data.</text>
</comment>
<evidence type="ECO:0000313" key="1">
    <source>
        <dbReference type="EMBL" id="KAJ3558886.1"/>
    </source>
</evidence>
<organism evidence="1 2">
    <name type="scientific">Phlebia brevispora</name>
    <dbReference type="NCBI Taxonomy" id="194682"/>
    <lineage>
        <taxon>Eukaryota</taxon>
        <taxon>Fungi</taxon>
        <taxon>Dikarya</taxon>
        <taxon>Basidiomycota</taxon>
        <taxon>Agaricomycotina</taxon>
        <taxon>Agaricomycetes</taxon>
        <taxon>Polyporales</taxon>
        <taxon>Meruliaceae</taxon>
        <taxon>Phlebia</taxon>
    </lineage>
</organism>
<name>A0ACC1TDQ0_9APHY</name>
<gene>
    <name evidence="1" type="ORF">NM688_g661</name>
</gene>